<dbReference type="EMBL" id="GBRH01181077">
    <property type="protein sequence ID" value="JAE16819.1"/>
    <property type="molecule type" value="Transcribed_RNA"/>
</dbReference>
<reference evidence="1" key="2">
    <citation type="journal article" date="2015" name="Data Brief">
        <title>Shoot transcriptome of the giant reed, Arundo donax.</title>
        <authorList>
            <person name="Barrero R.A."/>
            <person name="Guerrero F.D."/>
            <person name="Moolhuijzen P."/>
            <person name="Goolsby J.A."/>
            <person name="Tidwell J."/>
            <person name="Bellgard S.E."/>
            <person name="Bellgard M.I."/>
        </authorList>
    </citation>
    <scope>NUCLEOTIDE SEQUENCE</scope>
    <source>
        <tissue evidence="1">Shoot tissue taken approximately 20 cm above the soil surface</tissue>
    </source>
</reference>
<accession>A0A0A9G026</accession>
<protein>
    <submittedName>
        <fullName evidence="1">Uncharacterized protein</fullName>
    </submittedName>
</protein>
<sequence length="18" mass="1985">MRTLRAAAAAGERPQETR</sequence>
<evidence type="ECO:0000313" key="1">
    <source>
        <dbReference type="EMBL" id="JAE16819.1"/>
    </source>
</evidence>
<name>A0A0A9G026_ARUDO</name>
<proteinExistence type="predicted"/>
<organism evidence="1">
    <name type="scientific">Arundo donax</name>
    <name type="common">Giant reed</name>
    <name type="synonym">Donax arundinaceus</name>
    <dbReference type="NCBI Taxonomy" id="35708"/>
    <lineage>
        <taxon>Eukaryota</taxon>
        <taxon>Viridiplantae</taxon>
        <taxon>Streptophyta</taxon>
        <taxon>Embryophyta</taxon>
        <taxon>Tracheophyta</taxon>
        <taxon>Spermatophyta</taxon>
        <taxon>Magnoliopsida</taxon>
        <taxon>Liliopsida</taxon>
        <taxon>Poales</taxon>
        <taxon>Poaceae</taxon>
        <taxon>PACMAD clade</taxon>
        <taxon>Arundinoideae</taxon>
        <taxon>Arundineae</taxon>
        <taxon>Arundo</taxon>
    </lineage>
</organism>
<reference evidence="1" key="1">
    <citation type="submission" date="2014-09" db="EMBL/GenBank/DDBJ databases">
        <authorList>
            <person name="Magalhaes I.L.F."/>
            <person name="Oliveira U."/>
            <person name="Santos F.R."/>
            <person name="Vidigal T.H.D.A."/>
            <person name="Brescovit A.D."/>
            <person name="Santos A.J."/>
        </authorList>
    </citation>
    <scope>NUCLEOTIDE SEQUENCE</scope>
    <source>
        <tissue evidence="1">Shoot tissue taken approximately 20 cm above the soil surface</tissue>
    </source>
</reference>
<dbReference type="AlphaFoldDB" id="A0A0A9G026"/>